<evidence type="ECO:0008006" key="4">
    <source>
        <dbReference type="Google" id="ProtNLM"/>
    </source>
</evidence>
<protein>
    <recommendedName>
        <fullName evidence="4">HAF family repeat protein</fullName>
    </recommendedName>
</protein>
<dbReference type="AlphaFoldDB" id="A0AAC9N020"/>
<dbReference type="RefSeq" id="WP_157421166.1">
    <property type="nucleotide sequence ID" value="NZ_CP014859.1"/>
</dbReference>
<reference evidence="3" key="1">
    <citation type="submission" date="2016-03" db="EMBL/GenBank/DDBJ databases">
        <title>Complete genome sequence of the type strain Actinoalloteichus hymeniacidonis DSM 45092.</title>
        <authorList>
            <person name="Schaffert L."/>
            <person name="Albersmeier A."/>
            <person name="Winkler A."/>
            <person name="Kalinowski J."/>
            <person name="Zotchev S."/>
            <person name="Ruckert C."/>
        </authorList>
    </citation>
    <scope>NUCLEOTIDE SEQUENCE [LARGE SCALE GENOMIC DNA]</scope>
    <source>
        <strain evidence="3">HPA177(T) (DSM 45092(T))</strain>
    </source>
</reference>
<sequence length="333" mass="34717">MSRKRTGRLLAALVFSTALVSLPAGQSAASEAEQCTWQRTEWELPAGTEIGSVEGYDGSRYAVGVTGQRPLLGGNIVDPRGTLWDDGTVVLRAGDRFPQFRDVNSAGIVVGSTIADDGFIGVTIDHDGTPTALPADPEWTGYSAWAINNAGDIAGWAHIGTQTNLVVWPGDAPGTYRETAAPELSSRFLVDIDEQGRVIVQTDSGAGGGFVVGPDGRWHGLAPAGEADFATPQAIRDGRIVGSSDNAVAEWDAQGTLIDTIGDGAISARAIGGSGTIAGTAFVSGSTARVVLWRDGVLVDQPIPNQFALTGLSDDERTIVGSEARIPSHYRCS</sequence>
<proteinExistence type="predicted"/>
<evidence type="ECO:0000256" key="1">
    <source>
        <dbReference type="SAM" id="SignalP"/>
    </source>
</evidence>
<evidence type="ECO:0000313" key="2">
    <source>
        <dbReference type="EMBL" id="AOS64516.1"/>
    </source>
</evidence>
<keyword evidence="3" id="KW-1185">Reference proteome</keyword>
<evidence type="ECO:0000313" key="3">
    <source>
        <dbReference type="Proteomes" id="UP000095210"/>
    </source>
</evidence>
<accession>A0AAC9N020</accession>
<organism evidence="2 3">
    <name type="scientific">Actinoalloteichus hymeniacidonis</name>
    <dbReference type="NCBI Taxonomy" id="340345"/>
    <lineage>
        <taxon>Bacteria</taxon>
        <taxon>Bacillati</taxon>
        <taxon>Actinomycetota</taxon>
        <taxon>Actinomycetes</taxon>
        <taxon>Pseudonocardiales</taxon>
        <taxon>Pseudonocardiaceae</taxon>
        <taxon>Actinoalloteichus</taxon>
    </lineage>
</organism>
<gene>
    <name evidence="2" type="ORF">TL08_18605</name>
</gene>
<name>A0AAC9N020_9PSEU</name>
<feature type="signal peptide" evidence="1">
    <location>
        <begin position="1"/>
        <end position="20"/>
    </location>
</feature>
<keyword evidence="1" id="KW-0732">Signal</keyword>
<dbReference type="KEGG" id="ahm:TL08_18605"/>
<feature type="chain" id="PRO_5042009632" description="HAF family repeat protein" evidence="1">
    <location>
        <begin position="21"/>
        <end position="333"/>
    </location>
</feature>
<dbReference type="EMBL" id="CP014859">
    <property type="protein sequence ID" value="AOS64516.1"/>
    <property type="molecule type" value="Genomic_DNA"/>
</dbReference>
<dbReference type="Proteomes" id="UP000095210">
    <property type="component" value="Chromosome"/>
</dbReference>